<dbReference type="Pfam" id="PF04909">
    <property type="entry name" value="Amidohydro_2"/>
    <property type="match status" value="1"/>
</dbReference>
<evidence type="ECO:0000313" key="3">
    <source>
        <dbReference type="EMBL" id="MCP3731383.1"/>
    </source>
</evidence>
<evidence type="ECO:0000259" key="2">
    <source>
        <dbReference type="Pfam" id="PF04909"/>
    </source>
</evidence>
<reference evidence="3" key="1">
    <citation type="submission" date="2022-05" db="EMBL/GenBank/DDBJ databases">
        <title>Sphingomonas sp. strain MG17 Genome sequencing and assembly.</title>
        <authorList>
            <person name="Kim I."/>
        </authorList>
    </citation>
    <scope>NUCLEOTIDE SEQUENCE</scope>
    <source>
        <strain evidence="3">MG17</strain>
    </source>
</reference>
<dbReference type="InterPro" id="IPR052350">
    <property type="entry name" value="Metallo-dep_Lactonases"/>
</dbReference>
<protein>
    <submittedName>
        <fullName evidence="3">Amidohydrolase family protein</fullName>
    </submittedName>
</protein>
<accession>A0A9X2KQ53</accession>
<organism evidence="3 4">
    <name type="scientific">Sphingomonas tagetis</name>
    <dbReference type="NCBI Taxonomy" id="2949092"/>
    <lineage>
        <taxon>Bacteria</taxon>
        <taxon>Pseudomonadati</taxon>
        <taxon>Pseudomonadota</taxon>
        <taxon>Alphaproteobacteria</taxon>
        <taxon>Sphingomonadales</taxon>
        <taxon>Sphingomonadaceae</taxon>
        <taxon>Sphingomonas</taxon>
    </lineage>
</organism>
<dbReference type="EMBL" id="JAMLDX010000009">
    <property type="protein sequence ID" value="MCP3731383.1"/>
    <property type="molecule type" value="Genomic_DNA"/>
</dbReference>
<comment type="caution">
    <text evidence="3">The sequence shown here is derived from an EMBL/GenBank/DDBJ whole genome shotgun (WGS) entry which is preliminary data.</text>
</comment>
<name>A0A9X2KQ53_9SPHN</name>
<dbReference type="PANTHER" id="PTHR43569">
    <property type="entry name" value="AMIDOHYDROLASE"/>
    <property type="match status" value="1"/>
</dbReference>
<dbReference type="AlphaFoldDB" id="A0A9X2KQ53"/>
<feature type="domain" description="Amidohydrolase-related" evidence="2">
    <location>
        <begin position="17"/>
        <end position="335"/>
    </location>
</feature>
<keyword evidence="4" id="KW-1185">Reference proteome</keyword>
<proteinExistence type="inferred from homology"/>
<evidence type="ECO:0000313" key="4">
    <source>
        <dbReference type="Proteomes" id="UP001139451"/>
    </source>
</evidence>
<gene>
    <name evidence="3" type="ORF">M9978_13200</name>
</gene>
<dbReference type="RefSeq" id="WP_254293940.1">
    <property type="nucleotide sequence ID" value="NZ_JAMLDX010000009.1"/>
</dbReference>
<dbReference type="Gene3D" id="3.20.20.140">
    <property type="entry name" value="Metal-dependent hydrolases"/>
    <property type="match status" value="1"/>
</dbReference>
<dbReference type="SUPFAM" id="SSF51556">
    <property type="entry name" value="Metallo-dependent hydrolases"/>
    <property type="match status" value="1"/>
</dbReference>
<sequence length="343" mass="37472">MAIIEPEAALFPDLPVIDSQHHLVDRVSDAIAPVLGLRRFLIDDYVEYLGTGHNVVASIAVEGRAMYRAAGPRELRPVGETEFLNGQAAMAASGLYGPCQVGAGIVGHVDFRVGKRVREVLDQHVAAAPQRFRGARQSALWDADPSILGDIFDGGEGLYRQLAFIEGFRHFAPLGFTFDAFVLAPQLADVIDLAHRFPDTQIVLDHVGQPIGVGAHAGRMGEEYLQWRRDMVALAACENVAVKLGGLGSFLGGAETFRADLPATSERLASDWRPYVEVAIELFGAHRCMFESNRPTDDTAPFGTICNAFKRITAGCSDDERRDIFAGTAKRIYQLEIQELPPR</sequence>
<evidence type="ECO:0000256" key="1">
    <source>
        <dbReference type="ARBA" id="ARBA00038310"/>
    </source>
</evidence>
<dbReference type="InterPro" id="IPR006680">
    <property type="entry name" value="Amidohydro-rel"/>
</dbReference>
<dbReference type="Proteomes" id="UP001139451">
    <property type="component" value="Unassembled WGS sequence"/>
</dbReference>
<comment type="similarity">
    <text evidence="1">Belongs to the metallo-dependent hydrolases superfamily.</text>
</comment>
<dbReference type="InterPro" id="IPR032466">
    <property type="entry name" value="Metal_Hydrolase"/>
</dbReference>
<dbReference type="GO" id="GO:0016787">
    <property type="term" value="F:hydrolase activity"/>
    <property type="evidence" value="ECO:0007669"/>
    <property type="project" value="InterPro"/>
</dbReference>
<dbReference type="PANTHER" id="PTHR43569:SF1">
    <property type="entry name" value="BLL3371 PROTEIN"/>
    <property type="match status" value="1"/>
</dbReference>